<dbReference type="AlphaFoldDB" id="A0A0A9HD09"/>
<proteinExistence type="predicted"/>
<reference evidence="2" key="1">
    <citation type="submission" date="2014-09" db="EMBL/GenBank/DDBJ databases">
        <authorList>
            <person name="Magalhaes I.L.F."/>
            <person name="Oliveira U."/>
            <person name="Santos F.R."/>
            <person name="Vidigal T.H.D.A."/>
            <person name="Brescovit A.D."/>
            <person name="Santos A.J."/>
        </authorList>
    </citation>
    <scope>NUCLEOTIDE SEQUENCE</scope>
    <source>
        <tissue evidence="2">Shoot tissue taken approximately 20 cm above the soil surface</tissue>
    </source>
</reference>
<organism evidence="2">
    <name type="scientific">Arundo donax</name>
    <name type="common">Giant reed</name>
    <name type="synonym">Donax arundinaceus</name>
    <dbReference type="NCBI Taxonomy" id="35708"/>
    <lineage>
        <taxon>Eukaryota</taxon>
        <taxon>Viridiplantae</taxon>
        <taxon>Streptophyta</taxon>
        <taxon>Embryophyta</taxon>
        <taxon>Tracheophyta</taxon>
        <taxon>Spermatophyta</taxon>
        <taxon>Magnoliopsida</taxon>
        <taxon>Liliopsida</taxon>
        <taxon>Poales</taxon>
        <taxon>Poaceae</taxon>
        <taxon>PACMAD clade</taxon>
        <taxon>Arundinoideae</taxon>
        <taxon>Arundineae</taxon>
        <taxon>Arundo</taxon>
    </lineage>
</organism>
<evidence type="ECO:0000313" key="2">
    <source>
        <dbReference type="EMBL" id="JAE35060.1"/>
    </source>
</evidence>
<evidence type="ECO:0000256" key="1">
    <source>
        <dbReference type="SAM" id="MobiDB-lite"/>
    </source>
</evidence>
<accession>A0A0A9HD09</accession>
<dbReference type="EMBL" id="GBRH01162836">
    <property type="protein sequence ID" value="JAE35060.1"/>
    <property type="molecule type" value="Transcribed_RNA"/>
</dbReference>
<feature type="region of interest" description="Disordered" evidence="1">
    <location>
        <begin position="19"/>
        <end position="42"/>
    </location>
</feature>
<protein>
    <submittedName>
        <fullName evidence="2">Uncharacterized protein</fullName>
    </submittedName>
</protein>
<reference evidence="2" key="2">
    <citation type="journal article" date="2015" name="Data Brief">
        <title>Shoot transcriptome of the giant reed, Arundo donax.</title>
        <authorList>
            <person name="Barrero R.A."/>
            <person name="Guerrero F.D."/>
            <person name="Moolhuijzen P."/>
            <person name="Goolsby J.A."/>
            <person name="Tidwell J."/>
            <person name="Bellgard S.E."/>
            <person name="Bellgard M.I."/>
        </authorList>
    </citation>
    <scope>NUCLEOTIDE SEQUENCE</scope>
    <source>
        <tissue evidence="2">Shoot tissue taken approximately 20 cm above the soil surface</tissue>
    </source>
</reference>
<sequence>MSIDDSSRFGQTQWLRNVETSKINTGKRTVPLPPHHNHNFFE</sequence>
<name>A0A0A9HD09_ARUDO</name>